<organism evidence="6">
    <name type="scientific">bioreactor metagenome</name>
    <dbReference type="NCBI Taxonomy" id="1076179"/>
    <lineage>
        <taxon>unclassified sequences</taxon>
        <taxon>metagenomes</taxon>
        <taxon>ecological metagenomes</taxon>
    </lineage>
</organism>
<dbReference type="EC" id="4.1.1.20" evidence="6"/>
<dbReference type="InterPro" id="IPR009006">
    <property type="entry name" value="Ala_racemase/Decarboxylase_C"/>
</dbReference>
<dbReference type="SUPFAM" id="SSF50621">
    <property type="entry name" value="Alanine racemase C-terminal domain-like"/>
    <property type="match status" value="1"/>
</dbReference>
<dbReference type="GO" id="GO:0009089">
    <property type="term" value="P:lysine biosynthetic process via diaminopimelate"/>
    <property type="evidence" value="ECO:0007669"/>
    <property type="project" value="InterPro"/>
</dbReference>
<dbReference type="EMBL" id="VSSQ01047526">
    <property type="protein sequence ID" value="MPN01534.1"/>
    <property type="molecule type" value="Genomic_DNA"/>
</dbReference>
<evidence type="ECO:0000313" key="6">
    <source>
        <dbReference type="EMBL" id="MPN01534.1"/>
    </source>
</evidence>
<protein>
    <submittedName>
        <fullName evidence="6">Diaminopimelate decarboxylase</fullName>
        <ecNumber evidence="6">4.1.1.20</ecNumber>
    </submittedName>
</protein>
<dbReference type="PRINTS" id="PR01181">
    <property type="entry name" value="DAPDCRBXLASE"/>
</dbReference>
<evidence type="ECO:0000256" key="3">
    <source>
        <dbReference type="ARBA" id="ARBA00022898"/>
    </source>
</evidence>
<dbReference type="InterPro" id="IPR002986">
    <property type="entry name" value="DAP_deCOOHase_LysA"/>
</dbReference>
<evidence type="ECO:0000256" key="4">
    <source>
        <dbReference type="ARBA" id="ARBA00023239"/>
    </source>
</evidence>
<dbReference type="PRINTS" id="PR01179">
    <property type="entry name" value="ODADCRBXLASE"/>
</dbReference>
<dbReference type="SUPFAM" id="SSF51419">
    <property type="entry name" value="PLP-binding barrel"/>
    <property type="match status" value="1"/>
</dbReference>
<accession>A0A645ELH7</accession>
<keyword evidence="3" id="KW-0663">Pyridoxal phosphate</keyword>
<evidence type="ECO:0000259" key="5">
    <source>
        <dbReference type="Pfam" id="PF00278"/>
    </source>
</evidence>
<sequence>MASDLLELKGFHSHVGSQLQSNRSHVLAVDALVNEMNLMFKQLGFVTEELNIGGGFGVPQHQGDTRTTLKYFIDPIMSHVTTECEKAGLVRPMIIIEPGRWIVSEAGITLYRVGSIKDVPGGITYVGVDGGMTDNPRPALYGAQYWGVVANKADEPAEKKVTVVGKCCESGDVLMREVFVANTISRDDILAVFNTGAYNFSMASNYNRIPRAAVVLVRNGESHVIVNRQSYDDLLLGEGIPQHLL</sequence>
<reference evidence="6" key="1">
    <citation type="submission" date="2019-08" db="EMBL/GenBank/DDBJ databases">
        <authorList>
            <person name="Kucharzyk K."/>
            <person name="Murdoch R.W."/>
            <person name="Higgins S."/>
            <person name="Loffler F."/>
        </authorList>
    </citation>
    <scope>NUCLEOTIDE SEQUENCE</scope>
</reference>
<dbReference type="Pfam" id="PF00278">
    <property type="entry name" value="Orn_DAP_Arg_deC"/>
    <property type="match status" value="1"/>
</dbReference>
<dbReference type="InterPro" id="IPR022643">
    <property type="entry name" value="De-COase2_C"/>
</dbReference>
<proteinExistence type="predicted"/>
<dbReference type="Gene3D" id="3.20.20.10">
    <property type="entry name" value="Alanine racemase"/>
    <property type="match status" value="1"/>
</dbReference>
<comment type="cofactor">
    <cofactor evidence="1">
        <name>pyridoxal 5'-phosphate</name>
        <dbReference type="ChEBI" id="CHEBI:597326"/>
    </cofactor>
</comment>
<comment type="caution">
    <text evidence="6">The sequence shown here is derived from an EMBL/GenBank/DDBJ whole genome shotgun (WGS) entry which is preliminary data.</text>
</comment>
<keyword evidence="4 6" id="KW-0456">Lyase</keyword>
<name>A0A645ELH7_9ZZZZ</name>
<dbReference type="PANTHER" id="PTHR43727:SF2">
    <property type="entry name" value="GROUP IV DECARBOXYLASE"/>
    <property type="match status" value="1"/>
</dbReference>
<keyword evidence="2" id="KW-0210">Decarboxylase</keyword>
<dbReference type="InterPro" id="IPR029066">
    <property type="entry name" value="PLP-binding_barrel"/>
</dbReference>
<feature type="domain" description="Orn/DAP/Arg decarboxylase 2 C-terminal" evidence="5">
    <location>
        <begin position="101"/>
        <end position="196"/>
    </location>
</feature>
<dbReference type="InterPro" id="IPR000183">
    <property type="entry name" value="Orn/DAP/Arg_de-COase"/>
</dbReference>
<dbReference type="Gene3D" id="2.40.37.10">
    <property type="entry name" value="Lyase, Ornithine Decarboxylase, Chain A, domain 1"/>
    <property type="match status" value="1"/>
</dbReference>
<dbReference type="AlphaFoldDB" id="A0A645ELH7"/>
<dbReference type="PANTHER" id="PTHR43727">
    <property type="entry name" value="DIAMINOPIMELATE DECARBOXYLASE"/>
    <property type="match status" value="1"/>
</dbReference>
<evidence type="ECO:0000256" key="1">
    <source>
        <dbReference type="ARBA" id="ARBA00001933"/>
    </source>
</evidence>
<evidence type="ECO:0000256" key="2">
    <source>
        <dbReference type="ARBA" id="ARBA00022793"/>
    </source>
</evidence>
<gene>
    <name evidence="6" type="primary">lysA_44</name>
    <name evidence="6" type="ORF">SDC9_148743</name>
</gene>
<dbReference type="GO" id="GO:0008836">
    <property type="term" value="F:diaminopimelate decarboxylase activity"/>
    <property type="evidence" value="ECO:0007669"/>
    <property type="project" value="UniProtKB-EC"/>
</dbReference>